<dbReference type="PANTHER" id="PTHR21716:SF53">
    <property type="entry name" value="PERMEASE PERM-RELATED"/>
    <property type="match status" value="1"/>
</dbReference>
<feature type="transmembrane region" description="Helical" evidence="8">
    <location>
        <begin position="64"/>
        <end position="84"/>
    </location>
</feature>
<protein>
    <submittedName>
        <fullName evidence="9">AI-2E family transporter</fullName>
    </submittedName>
</protein>
<evidence type="ECO:0000256" key="1">
    <source>
        <dbReference type="ARBA" id="ARBA00004651"/>
    </source>
</evidence>
<dbReference type="EMBL" id="CP051685">
    <property type="protein sequence ID" value="QJE01628.1"/>
    <property type="molecule type" value="Genomic_DNA"/>
</dbReference>
<gene>
    <name evidence="9" type="ORF">HH212_17665</name>
</gene>
<feature type="transmembrane region" description="Helical" evidence="8">
    <location>
        <begin position="32"/>
        <end position="52"/>
    </location>
</feature>
<keyword evidence="6 8" id="KW-1133">Transmembrane helix</keyword>
<dbReference type="AlphaFoldDB" id="A0A7Z2VY71"/>
<dbReference type="Pfam" id="PF01594">
    <property type="entry name" value="AI-2E_transport"/>
    <property type="match status" value="1"/>
</dbReference>
<dbReference type="PANTHER" id="PTHR21716">
    <property type="entry name" value="TRANSMEMBRANE PROTEIN"/>
    <property type="match status" value="1"/>
</dbReference>
<evidence type="ECO:0000313" key="10">
    <source>
        <dbReference type="Proteomes" id="UP000502415"/>
    </source>
</evidence>
<evidence type="ECO:0000256" key="2">
    <source>
        <dbReference type="ARBA" id="ARBA00009773"/>
    </source>
</evidence>
<feature type="transmembrane region" description="Helical" evidence="8">
    <location>
        <begin position="319"/>
        <end position="341"/>
    </location>
</feature>
<keyword evidence="10" id="KW-1185">Reference proteome</keyword>
<feature type="transmembrane region" description="Helical" evidence="8">
    <location>
        <begin position="212"/>
        <end position="245"/>
    </location>
</feature>
<keyword evidence="7 8" id="KW-0472">Membrane</keyword>
<accession>A0A7Z2VY71</accession>
<organism evidence="9 10">
    <name type="scientific">Massilia forsythiae</name>
    <dbReference type="NCBI Taxonomy" id="2728020"/>
    <lineage>
        <taxon>Bacteria</taxon>
        <taxon>Pseudomonadati</taxon>
        <taxon>Pseudomonadota</taxon>
        <taxon>Betaproteobacteria</taxon>
        <taxon>Burkholderiales</taxon>
        <taxon>Oxalobacteraceae</taxon>
        <taxon>Telluria group</taxon>
        <taxon>Massilia</taxon>
    </lineage>
</organism>
<evidence type="ECO:0000256" key="5">
    <source>
        <dbReference type="ARBA" id="ARBA00022692"/>
    </source>
</evidence>
<feature type="transmembrane region" description="Helical" evidence="8">
    <location>
        <begin position="294"/>
        <end position="313"/>
    </location>
</feature>
<name>A0A7Z2VY71_9BURK</name>
<feature type="transmembrane region" description="Helical" evidence="8">
    <location>
        <begin position="151"/>
        <end position="172"/>
    </location>
</feature>
<feature type="transmembrane region" description="Helical" evidence="8">
    <location>
        <begin position="257"/>
        <end position="282"/>
    </location>
</feature>
<dbReference type="KEGG" id="mfy:HH212_17665"/>
<evidence type="ECO:0000256" key="6">
    <source>
        <dbReference type="ARBA" id="ARBA00022989"/>
    </source>
</evidence>
<dbReference type="GO" id="GO:0005886">
    <property type="term" value="C:plasma membrane"/>
    <property type="evidence" value="ECO:0007669"/>
    <property type="project" value="UniProtKB-SubCell"/>
</dbReference>
<dbReference type="GO" id="GO:0055085">
    <property type="term" value="P:transmembrane transport"/>
    <property type="evidence" value="ECO:0007669"/>
    <property type="project" value="TreeGrafter"/>
</dbReference>
<evidence type="ECO:0000256" key="4">
    <source>
        <dbReference type="ARBA" id="ARBA00022475"/>
    </source>
</evidence>
<evidence type="ECO:0000256" key="3">
    <source>
        <dbReference type="ARBA" id="ARBA00022448"/>
    </source>
</evidence>
<keyword evidence="3" id="KW-0813">Transport</keyword>
<comment type="subcellular location">
    <subcellularLocation>
        <location evidence="1">Cell membrane</location>
        <topology evidence="1">Multi-pass membrane protein</topology>
    </subcellularLocation>
</comment>
<evidence type="ECO:0000256" key="8">
    <source>
        <dbReference type="SAM" id="Phobius"/>
    </source>
</evidence>
<sequence>MLGLDLRTARVVWTASFMLLLMYAAYVARGTLLVVVFAVFFSYLMYPLIGLLERTLPKKVPQTVSIALGFAIVISVIAIASALLGPRIVDQATHLGQKIPELVKDPNALNKVPLPRFLESFRPRIIGFLQEQFQEGSGTVVPIAKRVGTTVLYAASNLIYLVLVPILSFLLIKEGPGMRTTVLGWMTPRYAALWGKITNDLSFTLSKYVRALLLLSLSTLVAYGTAFSLMGVSYALVLAAVAAVLEFIPFVGPLVALVGSVAIAAVTGFDSLLLLSGFIVGYRVFQDYVLNPYLMSEGVEVSPLLVIVGLLVGDEIGGVAGIFLSVPLMAAVKIIVGHAWAAHRASARGLGPGSTSVDVGEQHAMPAETRVVERKG</sequence>
<comment type="similarity">
    <text evidence="2">Belongs to the autoinducer-2 exporter (AI-2E) (TC 2.A.86) family.</text>
</comment>
<keyword evidence="4" id="KW-1003">Cell membrane</keyword>
<reference evidence="9 10" key="1">
    <citation type="submission" date="2020-04" db="EMBL/GenBank/DDBJ databases">
        <title>Genome sequencing of novel species.</title>
        <authorList>
            <person name="Heo J."/>
            <person name="Kim S.-J."/>
            <person name="Kim J.-S."/>
            <person name="Hong S.-B."/>
            <person name="Kwon S.-W."/>
        </authorList>
    </citation>
    <scope>NUCLEOTIDE SEQUENCE [LARGE SCALE GENOMIC DNA]</scope>
    <source>
        <strain evidence="9 10">GN2-R2</strain>
    </source>
</reference>
<keyword evidence="5 8" id="KW-0812">Transmembrane</keyword>
<feature type="transmembrane region" description="Helical" evidence="8">
    <location>
        <begin position="7"/>
        <end position="26"/>
    </location>
</feature>
<dbReference type="Proteomes" id="UP000502415">
    <property type="component" value="Chromosome"/>
</dbReference>
<dbReference type="RefSeq" id="WP_170203667.1">
    <property type="nucleotide sequence ID" value="NZ_CP051685.1"/>
</dbReference>
<proteinExistence type="inferred from homology"/>
<evidence type="ECO:0000256" key="7">
    <source>
        <dbReference type="ARBA" id="ARBA00023136"/>
    </source>
</evidence>
<evidence type="ECO:0000313" key="9">
    <source>
        <dbReference type="EMBL" id="QJE01628.1"/>
    </source>
</evidence>
<dbReference type="InterPro" id="IPR002549">
    <property type="entry name" value="AI-2E-like"/>
</dbReference>